<accession>A0A183BMW1</accession>
<keyword evidence="1" id="KW-1185">Reference proteome</keyword>
<protein>
    <submittedName>
        <fullName evidence="2">EB domain-containing protein</fullName>
    </submittedName>
</protein>
<reference evidence="2" key="3">
    <citation type="submission" date="2016-06" db="UniProtKB">
        <authorList>
            <consortium name="WormBaseParasite"/>
        </authorList>
    </citation>
    <scope>IDENTIFICATION</scope>
</reference>
<sequence>MYNNVGFAYIQIENCIEKEEYCSVVSCVKGDLVMMTWACEKHNNCTKIADRLSDANTTCRCKMGKKGVNLSNVKLSFPPEAPAVTTEANVGLCAIPTILFSVPVSIGITLLFLTTGVDYRFSAA</sequence>
<reference evidence="1" key="1">
    <citation type="submission" date="2013-12" db="EMBL/GenBank/DDBJ databases">
        <authorList>
            <person name="Aslett M."/>
        </authorList>
    </citation>
    <scope>NUCLEOTIDE SEQUENCE [LARGE SCALE GENOMIC DNA]</scope>
    <source>
        <strain evidence="1">Lindley</strain>
    </source>
</reference>
<name>A0A183BMW1_GLOPA</name>
<dbReference type="Proteomes" id="UP000050741">
    <property type="component" value="Unassembled WGS sequence"/>
</dbReference>
<evidence type="ECO:0000313" key="2">
    <source>
        <dbReference type="WBParaSite" id="GPLIN_000194600"/>
    </source>
</evidence>
<organism evidence="1 2">
    <name type="scientific">Globodera pallida</name>
    <name type="common">Potato cyst nematode worm</name>
    <name type="synonym">Heterodera pallida</name>
    <dbReference type="NCBI Taxonomy" id="36090"/>
    <lineage>
        <taxon>Eukaryota</taxon>
        <taxon>Metazoa</taxon>
        <taxon>Ecdysozoa</taxon>
        <taxon>Nematoda</taxon>
        <taxon>Chromadorea</taxon>
        <taxon>Rhabditida</taxon>
        <taxon>Tylenchina</taxon>
        <taxon>Tylenchomorpha</taxon>
        <taxon>Tylenchoidea</taxon>
        <taxon>Heteroderidae</taxon>
        <taxon>Heteroderinae</taxon>
        <taxon>Globodera</taxon>
    </lineage>
</organism>
<reference evidence="1" key="2">
    <citation type="submission" date="2014-05" db="EMBL/GenBank/DDBJ databases">
        <title>The genome and life-stage specific transcriptomes of Globodera pallida elucidate key aspects of plant parasitism by a cyst nematode.</title>
        <authorList>
            <person name="Cotton J.A."/>
            <person name="Lilley C.J."/>
            <person name="Jones L.M."/>
            <person name="Kikuchi T."/>
            <person name="Reid A.J."/>
            <person name="Thorpe P."/>
            <person name="Tsai I.J."/>
            <person name="Beasley H."/>
            <person name="Blok V."/>
            <person name="Cock P.J.A."/>
            <person name="Van den Akker S.E."/>
            <person name="Holroyd N."/>
            <person name="Hunt M."/>
            <person name="Mantelin S."/>
            <person name="Naghra H."/>
            <person name="Pain A."/>
            <person name="Palomares-Rius J.E."/>
            <person name="Zarowiecki M."/>
            <person name="Berriman M."/>
            <person name="Jones J.T."/>
            <person name="Urwin P.E."/>
        </authorList>
    </citation>
    <scope>NUCLEOTIDE SEQUENCE [LARGE SCALE GENOMIC DNA]</scope>
    <source>
        <strain evidence="1">Lindley</strain>
    </source>
</reference>
<dbReference type="AlphaFoldDB" id="A0A183BMW1"/>
<proteinExistence type="predicted"/>
<evidence type="ECO:0000313" key="1">
    <source>
        <dbReference type="Proteomes" id="UP000050741"/>
    </source>
</evidence>
<dbReference type="WBParaSite" id="GPLIN_000194600">
    <property type="protein sequence ID" value="GPLIN_000194600"/>
    <property type="gene ID" value="GPLIN_000194600"/>
</dbReference>